<evidence type="ECO:0000313" key="2">
    <source>
        <dbReference type="EMBL" id="ATQ69565.1"/>
    </source>
</evidence>
<dbReference type="InterPro" id="IPR050194">
    <property type="entry name" value="Glycosyltransferase_grp1"/>
</dbReference>
<dbReference type="SUPFAM" id="SSF53756">
    <property type="entry name" value="UDP-Glycosyltransferase/glycogen phosphorylase"/>
    <property type="match status" value="1"/>
</dbReference>
<organism evidence="2 3">
    <name type="scientific">Methylosinus trichosporium (strain ATCC 35070 / NCIMB 11131 / UNIQEM 75 / OB3b)</name>
    <dbReference type="NCBI Taxonomy" id="595536"/>
    <lineage>
        <taxon>Bacteria</taxon>
        <taxon>Pseudomonadati</taxon>
        <taxon>Pseudomonadota</taxon>
        <taxon>Alphaproteobacteria</taxon>
        <taxon>Hyphomicrobiales</taxon>
        <taxon>Methylocystaceae</taxon>
        <taxon>Methylosinus</taxon>
    </lineage>
</organism>
<dbReference type="RefSeq" id="WP_003610230.1">
    <property type="nucleotide sequence ID" value="NZ_ADVE02000001.1"/>
</dbReference>
<protein>
    <submittedName>
        <fullName evidence="2">Glycosyltransferase</fullName>
    </submittedName>
</protein>
<dbReference type="InterPro" id="IPR001296">
    <property type="entry name" value="Glyco_trans_1"/>
</dbReference>
<dbReference type="PANTHER" id="PTHR45947">
    <property type="entry name" value="SULFOQUINOVOSYL TRANSFERASE SQD2"/>
    <property type="match status" value="1"/>
</dbReference>
<dbReference type="Pfam" id="PF00534">
    <property type="entry name" value="Glycos_transf_1"/>
    <property type="match status" value="1"/>
</dbReference>
<evidence type="ECO:0000313" key="3">
    <source>
        <dbReference type="Proteomes" id="UP000230709"/>
    </source>
</evidence>
<gene>
    <name evidence="2" type="ORF">CQW49_18025</name>
</gene>
<reference evidence="3" key="1">
    <citation type="submission" date="2017-10" db="EMBL/GenBank/DDBJ databases">
        <title>Completed PacBio SMRT sequence of Methylosinus trichosporium OB3b reveals presence of a third large plasmid.</title>
        <authorList>
            <person name="Charles T.C."/>
            <person name="Lynch M.D.J."/>
            <person name="Heil J.R."/>
            <person name="Cheng J."/>
        </authorList>
    </citation>
    <scope>NUCLEOTIDE SEQUENCE [LARGE SCALE GENOMIC DNA]</scope>
    <source>
        <strain evidence="3">OB3b</strain>
    </source>
</reference>
<dbReference type="EMBL" id="CP023737">
    <property type="protein sequence ID" value="ATQ69565.1"/>
    <property type="molecule type" value="Genomic_DNA"/>
</dbReference>
<dbReference type="CDD" id="cd03801">
    <property type="entry name" value="GT4_PimA-like"/>
    <property type="match status" value="1"/>
</dbReference>
<sequence>MRIAVWHNLPSGGGKRALYEHVRGLVARGHHVEAWSPPTADDTYLPLSDLIDEHVVEIEWPAPYRRKGQAGVSFGVERSLGAMNDHCRRCAAEIDARGFDILFANACMFFRATQIGRHLRLPSVLYLQEPYRWLYEALPRLKWLAPPVGAYSITRPSTWRTAYSEWRDIGNARIQAREELANAQAFDRILVNSYFSRESVLRAYGLDSHVCYLGVDTERFVPFGKERERFLIGLGSITPEKNIGLCIEAVSCLSPPRPALVWVGNVGNPKYLAQMQSLAHQRGVVFDPRISISENELLSILNKATAMLYAPRLEPFGYAPLEANACGVPVVAVAEGGVRETVIHEANGLLVNHDARSMAEAASRLMNDPSLARSLGDAGRAMVKRLWNVDAAVGRLEAQLTMVATGRTSLATEVA</sequence>
<dbReference type="GO" id="GO:0016757">
    <property type="term" value="F:glycosyltransferase activity"/>
    <property type="evidence" value="ECO:0007669"/>
    <property type="project" value="InterPro"/>
</dbReference>
<dbReference type="Proteomes" id="UP000230709">
    <property type="component" value="Chromosome"/>
</dbReference>
<name>A0A2D2D3L5_METT3</name>
<dbReference type="Gene3D" id="3.40.50.2000">
    <property type="entry name" value="Glycogen Phosphorylase B"/>
    <property type="match status" value="2"/>
</dbReference>
<feature type="domain" description="Glycosyl transferase family 1" evidence="1">
    <location>
        <begin position="218"/>
        <end position="381"/>
    </location>
</feature>
<keyword evidence="3" id="KW-1185">Reference proteome</keyword>
<dbReference type="PANTHER" id="PTHR45947:SF3">
    <property type="entry name" value="SULFOQUINOVOSYL TRANSFERASE SQD2"/>
    <property type="match status" value="1"/>
</dbReference>
<dbReference type="AlphaFoldDB" id="A0A2D2D3L5"/>
<evidence type="ECO:0000259" key="1">
    <source>
        <dbReference type="Pfam" id="PF00534"/>
    </source>
</evidence>
<dbReference type="STRING" id="595536.GCA_000178815_01576"/>
<dbReference type="KEGG" id="mtw:CQW49_18025"/>
<proteinExistence type="predicted"/>
<keyword evidence="2" id="KW-0808">Transferase</keyword>
<accession>A0A2D2D3L5</accession>